<dbReference type="RefSeq" id="WP_201682674.1">
    <property type="nucleotide sequence ID" value="NZ_JAEQNA010000001.1"/>
</dbReference>
<evidence type="ECO:0000313" key="3">
    <source>
        <dbReference type="Proteomes" id="UP000613011"/>
    </source>
</evidence>
<evidence type="ECO:0000259" key="1">
    <source>
        <dbReference type="Pfam" id="PF01738"/>
    </source>
</evidence>
<dbReference type="InterPro" id="IPR002925">
    <property type="entry name" value="Dienelactn_hydro"/>
</dbReference>
<accession>A0A937D2E4</accession>
<feature type="domain" description="Dienelactone hydrolase" evidence="1">
    <location>
        <begin position="21"/>
        <end position="240"/>
    </location>
</feature>
<gene>
    <name evidence="2" type="ORF">JI739_04785</name>
</gene>
<dbReference type="InterPro" id="IPR051049">
    <property type="entry name" value="Dienelactone_hydrolase-like"/>
</dbReference>
<dbReference type="Proteomes" id="UP000613011">
    <property type="component" value="Unassembled WGS sequence"/>
</dbReference>
<keyword evidence="3" id="KW-1185">Reference proteome</keyword>
<keyword evidence="2" id="KW-0378">Hydrolase</keyword>
<dbReference type="AlphaFoldDB" id="A0A937D2E4"/>
<name>A0A937D2E4_9BURK</name>
<reference evidence="2" key="1">
    <citation type="submission" date="2021-01" db="EMBL/GenBank/DDBJ databases">
        <title>Ramlibacter sp. strain AW1 16S ribosomal RNA gene Genome sequencing and assembly.</title>
        <authorList>
            <person name="Kang M."/>
        </authorList>
    </citation>
    <scope>NUCLEOTIDE SEQUENCE</scope>
    <source>
        <strain evidence="2">AW1</strain>
    </source>
</reference>
<dbReference type="GO" id="GO:0016787">
    <property type="term" value="F:hydrolase activity"/>
    <property type="evidence" value="ECO:0007669"/>
    <property type="project" value="UniProtKB-KW"/>
</dbReference>
<organism evidence="2 3">
    <name type="scientific">Ramlibacter aurantiacus</name>
    <dbReference type="NCBI Taxonomy" id="2801330"/>
    <lineage>
        <taxon>Bacteria</taxon>
        <taxon>Pseudomonadati</taxon>
        <taxon>Pseudomonadota</taxon>
        <taxon>Betaproteobacteria</taxon>
        <taxon>Burkholderiales</taxon>
        <taxon>Comamonadaceae</taxon>
        <taxon>Ramlibacter</taxon>
    </lineage>
</organism>
<protein>
    <submittedName>
        <fullName evidence="2">Dienelactone hydrolase family protein</fullName>
    </submittedName>
</protein>
<dbReference type="PANTHER" id="PTHR46623">
    <property type="entry name" value="CARBOXYMETHYLENEBUTENOLIDASE-RELATED"/>
    <property type="match status" value="1"/>
</dbReference>
<sequence length="245" mass="25945">MDPRTTGTRQWVALPMPGGHMDVFVARPERPPGRAVVVLQEAFGVNANIQDIALRMAARGWLAVAPDLFHRTGPRELGYAEREEAMALISALDADAVTDDIRAVLHWLARDASVAPASVALLGFCFGGRAAFTAATALPDLGATVVFYGPGIAAGPHAVLARAPAITAPVQLHVGDQDSSIPVEQVRAIDQALSAAGLRFEQHVYPGAGHAFACEARPGMFRADAAALAWERSFEFLDRHVPVAA</sequence>
<dbReference type="SUPFAM" id="SSF53474">
    <property type="entry name" value="alpha/beta-Hydrolases"/>
    <property type="match status" value="1"/>
</dbReference>
<proteinExistence type="predicted"/>
<dbReference type="InterPro" id="IPR029058">
    <property type="entry name" value="AB_hydrolase_fold"/>
</dbReference>
<comment type="caution">
    <text evidence="2">The sequence shown here is derived from an EMBL/GenBank/DDBJ whole genome shotgun (WGS) entry which is preliminary data.</text>
</comment>
<dbReference type="EMBL" id="JAEQNA010000001">
    <property type="protein sequence ID" value="MBL0419660.1"/>
    <property type="molecule type" value="Genomic_DNA"/>
</dbReference>
<evidence type="ECO:0000313" key="2">
    <source>
        <dbReference type="EMBL" id="MBL0419660.1"/>
    </source>
</evidence>
<dbReference type="PANTHER" id="PTHR46623:SF6">
    <property type="entry name" value="ALPHA_BETA-HYDROLASES SUPERFAMILY PROTEIN"/>
    <property type="match status" value="1"/>
</dbReference>
<dbReference type="Gene3D" id="3.40.50.1820">
    <property type="entry name" value="alpha/beta hydrolase"/>
    <property type="match status" value="1"/>
</dbReference>
<dbReference type="Pfam" id="PF01738">
    <property type="entry name" value="DLH"/>
    <property type="match status" value="1"/>
</dbReference>